<proteinExistence type="predicted"/>
<dbReference type="EMBL" id="CACVAR010000285">
    <property type="protein sequence ID" value="CAA6818092.1"/>
    <property type="molecule type" value="Genomic_DNA"/>
</dbReference>
<reference evidence="1" key="1">
    <citation type="submission" date="2020-01" db="EMBL/GenBank/DDBJ databases">
        <authorList>
            <person name="Meier V. D."/>
            <person name="Meier V D."/>
        </authorList>
    </citation>
    <scope>NUCLEOTIDE SEQUENCE</scope>
    <source>
        <strain evidence="1">HLG_WM_MAG_03</strain>
    </source>
</reference>
<accession>A0A6S6TB85</accession>
<organism evidence="1">
    <name type="scientific">uncultured Sulfurovum sp</name>
    <dbReference type="NCBI Taxonomy" id="269237"/>
    <lineage>
        <taxon>Bacteria</taxon>
        <taxon>Pseudomonadati</taxon>
        <taxon>Campylobacterota</taxon>
        <taxon>Epsilonproteobacteria</taxon>
        <taxon>Campylobacterales</taxon>
        <taxon>Sulfurovaceae</taxon>
        <taxon>Sulfurovum</taxon>
        <taxon>environmental samples</taxon>
    </lineage>
</organism>
<protein>
    <submittedName>
        <fullName evidence="1">Uncharacterized protein</fullName>
    </submittedName>
</protein>
<evidence type="ECO:0000313" key="1">
    <source>
        <dbReference type="EMBL" id="CAA6818092.1"/>
    </source>
</evidence>
<name>A0A6S6TB85_9BACT</name>
<sequence length="47" mass="5508">FLKLSEIKKVDLIKYKNFALMNAMIGFRIQKSVSITDTRENACLWKT</sequence>
<gene>
    <name evidence="1" type="ORF">HELGO_WM50315</name>
</gene>
<feature type="non-terminal residue" evidence="1">
    <location>
        <position position="1"/>
    </location>
</feature>
<dbReference type="AlphaFoldDB" id="A0A6S6TB85"/>